<evidence type="ECO:0000313" key="2">
    <source>
        <dbReference type="Proteomes" id="UP000653797"/>
    </source>
</evidence>
<protein>
    <recommendedName>
        <fullName evidence="3">30S ribosomal protein S30</fullName>
    </recommendedName>
</protein>
<dbReference type="RefSeq" id="WP_191041371.1">
    <property type="nucleotide sequence ID" value="NZ_JACXAA010000009.1"/>
</dbReference>
<comment type="caution">
    <text evidence="1">The sequence shown here is derived from an EMBL/GenBank/DDBJ whole genome shotgun (WGS) entry which is preliminary data.</text>
</comment>
<dbReference type="AlphaFoldDB" id="A0A927GFJ8"/>
<accession>A0A927GFJ8</accession>
<dbReference type="SUPFAM" id="SSF69754">
    <property type="entry name" value="Ribosome binding protein Y (YfiA homologue)"/>
    <property type="match status" value="1"/>
</dbReference>
<keyword evidence="2" id="KW-1185">Reference proteome</keyword>
<sequence length="98" mass="11256">MQHLVNSIKIDLQTIGFSETPELVEQVKNELNRVLRFRKDVVAADFYFSEDGTNPETNKMVRWRLGVPGNDLFAEARSASWASSLRNAGEKLRRQFVD</sequence>
<evidence type="ECO:0000313" key="1">
    <source>
        <dbReference type="EMBL" id="MBD2755753.1"/>
    </source>
</evidence>
<organism evidence="1 2">
    <name type="scientific">Spirosoma validum</name>
    <dbReference type="NCBI Taxonomy" id="2771355"/>
    <lineage>
        <taxon>Bacteria</taxon>
        <taxon>Pseudomonadati</taxon>
        <taxon>Bacteroidota</taxon>
        <taxon>Cytophagia</taxon>
        <taxon>Cytophagales</taxon>
        <taxon>Cytophagaceae</taxon>
        <taxon>Spirosoma</taxon>
    </lineage>
</organism>
<dbReference type="InterPro" id="IPR036567">
    <property type="entry name" value="RHF-like"/>
</dbReference>
<dbReference type="Pfam" id="PF02482">
    <property type="entry name" value="Ribosomal_S30AE"/>
    <property type="match status" value="1"/>
</dbReference>
<dbReference type="Gene3D" id="3.30.160.100">
    <property type="entry name" value="Ribosome hibernation promotion factor-like"/>
    <property type="match status" value="1"/>
</dbReference>
<dbReference type="EMBL" id="JACXAA010000009">
    <property type="protein sequence ID" value="MBD2755753.1"/>
    <property type="molecule type" value="Genomic_DNA"/>
</dbReference>
<gene>
    <name evidence="1" type="ORF">IC230_22810</name>
</gene>
<dbReference type="Proteomes" id="UP000653797">
    <property type="component" value="Unassembled WGS sequence"/>
</dbReference>
<proteinExistence type="predicted"/>
<dbReference type="InterPro" id="IPR003489">
    <property type="entry name" value="RHF/RaiA"/>
</dbReference>
<reference evidence="1" key="1">
    <citation type="submission" date="2020-09" db="EMBL/GenBank/DDBJ databases">
        <authorList>
            <person name="Kim M.K."/>
        </authorList>
    </citation>
    <scope>NUCLEOTIDE SEQUENCE</scope>
    <source>
        <strain evidence="1">BT704</strain>
    </source>
</reference>
<name>A0A927GFJ8_9BACT</name>
<evidence type="ECO:0008006" key="3">
    <source>
        <dbReference type="Google" id="ProtNLM"/>
    </source>
</evidence>